<gene>
    <name evidence="3" type="ORF">B7H23_11000</name>
</gene>
<proteinExistence type="inferred from homology"/>
<sequence>MPLQQLLEHLQKLAEKALTLWDVPEDATVRLINVSENATYLVEAPGGYRSILRIHRENYHTRRAIECELAWLDALGAEKVVITPGYYRGRNGDPIQQERIDGLPDPRFMVLFHFVAGTAPDETGDMRDGFEELGVIAARCHEHAMHWERPEPFERLTWDVEAVFGAEPTWGDWRDAPEVTDEVKDALEEVERTIRSRLASYGKAPERYNLIHADMRLANLLIDDNGTRLIDFDDCGFGWFMYDFAAAISFIEDSPQIPALKEAWLKGYRSVRDLPEADEAEIDTFIMLRRMALLAWIGSHIEAPEPQALAPGFAATTARLGQQWLETVR</sequence>
<dbReference type="Proteomes" id="UP000215405">
    <property type="component" value="Unassembled WGS sequence"/>
</dbReference>
<dbReference type="Gene3D" id="1.10.510.10">
    <property type="entry name" value="Transferase(Phosphotransferase) domain 1"/>
    <property type="match status" value="1"/>
</dbReference>
<dbReference type="EMBL" id="NBYO01000002">
    <property type="protein sequence ID" value="OXT00930.1"/>
    <property type="molecule type" value="Genomic_DNA"/>
</dbReference>
<evidence type="ECO:0000313" key="4">
    <source>
        <dbReference type="Proteomes" id="UP000215405"/>
    </source>
</evidence>
<keyword evidence="4" id="KW-1185">Reference proteome</keyword>
<organism evidence="3 4">
    <name type="scientific">Notoacmeibacter marinus</name>
    <dbReference type="NCBI Taxonomy" id="1876515"/>
    <lineage>
        <taxon>Bacteria</taxon>
        <taxon>Pseudomonadati</taxon>
        <taxon>Pseudomonadota</taxon>
        <taxon>Alphaproteobacteria</taxon>
        <taxon>Hyphomicrobiales</taxon>
        <taxon>Notoacmeibacteraceae</taxon>
        <taxon>Notoacmeibacter</taxon>
    </lineage>
</organism>
<dbReference type="SUPFAM" id="SSF56112">
    <property type="entry name" value="Protein kinase-like (PK-like)"/>
    <property type="match status" value="1"/>
</dbReference>
<dbReference type="Pfam" id="PF01636">
    <property type="entry name" value="APH"/>
    <property type="match status" value="1"/>
</dbReference>
<evidence type="ECO:0000259" key="2">
    <source>
        <dbReference type="Pfam" id="PF01636"/>
    </source>
</evidence>
<dbReference type="Gene3D" id="3.30.200.70">
    <property type="match status" value="1"/>
</dbReference>
<reference evidence="4" key="1">
    <citation type="journal article" date="2017" name="Int. J. Syst. Evol. Microbiol.">
        <title>Notoacmeibacter marinus gen. nov., sp. nov., isolated from the gut of a limpet and proposal of Notoacmeibacteraceae fam. nov. in the order Rhizobiales of the class Alphaproteobacteria.</title>
        <authorList>
            <person name="Huang Z."/>
            <person name="Guo F."/>
            <person name="Lai Q."/>
        </authorList>
    </citation>
    <scope>NUCLEOTIDE SEQUENCE [LARGE SCALE GENOMIC DNA]</scope>
    <source>
        <strain evidence="4">XMTR2A4</strain>
    </source>
</reference>
<comment type="similarity">
    <text evidence="1">Belongs to the pseudomonas-type ThrB family.</text>
</comment>
<accession>A0A231UYG9</accession>
<dbReference type="AlphaFoldDB" id="A0A231UYG9"/>
<comment type="caution">
    <text evidence="3">The sequence shown here is derived from an EMBL/GenBank/DDBJ whole genome shotgun (WGS) entry which is preliminary data.</text>
</comment>
<dbReference type="GO" id="GO:0009088">
    <property type="term" value="P:threonine biosynthetic process"/>
    <property type="evidence" value="ECO:0007669"/>
    <property type="project" value="TreeGrafter"/>
</dbReference>
<dbReference type="PANTHER" id="PTHR21064">
    <property type="entry name" value="AMINOGLYCOSIDE PHOSPHOTRANSFERASE DOMAIN-CONTAINING PROTEIN-RELATED"/>
    <property type="match status" value="1"/>
</dbReference>
<protein>
    <recommendedName>
        <fullName evidence="2">Aminoglycoside phosphotransferase domain-containing protein</fullName>
    </recommendedName>
</protein>
<feature type="domain" description="Aminoglycoside phosphotransferase" evidence="2">
    <location>
        <begin position="35"/>
        <end position="273"/>
    </location>
</feature>
<name>A0A231UYG9_9HYPH</name>
<evidence type="ECO:0000313" key="3">
    <source>
        <dbReference type="EMBL" id="OXT00930.1"/>
    </source>
</evidence>
<dbReference type="PANTHER" id="PTHR21064:SF6">
    <property type="entry name" value="AMINOGLYCOSIDE PHOSPHOTRANSFERASE DOMAIN-CONTAINING PROTEIN"/>
    <property type="match status" value="1"/>
</dbReference>
<evidence type="ECO:0000256" key="1">
    <source>
        <dbReference type="ARBA" id="ARBA00038240"/>
    </source>
</evidence>
<dbReference type="Gene3D" id="1.20.1270.170">
    <property type="match status" value="1"/>
</dbReference>
<dbReference type="InterPro" id="IPR002575">
    <property type="entry name" value="Aminoglycoside_PTrfase"/>
</dbReference>
<dbReference type="InterPro" id="IPR011009">
    <property type="entry name" value="Kinase-like_dom_sf"/>
</dbReference>
<dbReference type="GO" id="GO:0004413">
    <property type="term" value="F:homoserine kinase activity"/>
    <property type="evidence" value="ECO:0007669"/>
    <property type="project" value="TreeGrafter"/>
</dbReference>
<dbReference type="InterPro" id="IPR050249">
    <property type="entry name" value="Pseudomonas-type_ThrB"/>
</dbReference>